<proteinExistence type="predicted"/>
<dbReference type="WBParaSite" id="PS1159_v2.g516.t1">
    <property type="protein sequence ID" value="PS1159_v2.g516.t1"/>
    <property type="gene ID" value="PS1159_v2.g516"/>
</dbReference>
<organism evidence="1 2">
    <name type="scientific">Panagrolaimus sp. PS1159</name>
    <dbReference type="NCBI Taxonomy" id="55785"/>
    <lineage>
        <taxon>Eukaryota</taxon>
        <taxon>Metazoa</taxon>
        <taxon>Ecdysozoa</taxon>
        <taxon>Nematoda</taxon>
        <taxon>Chromadorea</taxon>
        <taxon>Rhabditida</taxon>
        <taxon>Tylenchina</taxon>
        <taxon>Panagrolaimomorpha</taxon>
        <taxon>Panagrolaimoidea</taxon>
        <taxon>Panagrolaimidae</taxon>
        <taxon>Panagrolaimus</taxon>
    </lineage>
</organism>
<evidence type="ECO:0000313" key="2">
    <source>
        <dbReference type="WBParaSite" id="PS1159_v2.g516.t1"/>
    </source>
</evidence>
<dbReference type="Proteomes" id="UP000887580">
    <property type="component" value="Unplaced"/>
</dbReference>
<protein>
    <submittedName>
        <fullName evidence="2">CX domain-containing protein</fullName>
    </submittedName>
</protein>
<reference evidence="2" key="1">
    <citation type="submission" date="2022-11" db="UniProtKB">
        <authorList>
            <consortium name="WormBaseParasite"/>
        </authorList>
    </citation>
    <scope>IDENTIFICATION</scope>
</reference>
<name>A0AC35GGK8_9BILA</name>
<evidence type="ECO:0000313" key="1">
    <source>
        <dbReference type="Proteomes" id="UP000887580"/>
    </source>
</evidence>
<sequence>MFKKVFFICILLFTPVHSRPSGGGGGFGIGSAKSRSLFKTALAGAALASIGGLAAFESGKAIISSPSTPFHHHNKNYYWGQEYHQQKPDEISCSMAWNDLIRPTGETAAPASGASDGKHIFSPNQLLSQLQFENGTRPKEIIWSCKQETEICCRTDCCAAPVQNNNNPNNGTFFA</sequence>
<accession>A0AC35GGK8</accession>